<accession>A0A7S3KX00</accession>
<dbReference type="Pfam" id="PF24269">
    <property type="entry name" value="DUF7467"/>
    <property type="match status" value="1"/>
</dbReference>
<name>A0A7S3KX00_9STRA</name>
<proteinExistence type="predicted"/>
<feature type="compositionally biased region" description="Low complexity" evidence="1">
    <location>
        <begin position="90"/>
        <end position="105"/>
    </location>
</feature>
<evidence type="ECO:0000259" key="3">
    <source>
        <dbReference type="Pfam" id="PF24269"/>
    </source>
</evidence>
<feature type="region of interest" description="Disordered" evidence="1">
    <location>
        <begin position="135"/>
        <end position="184"/>
    </location>
</feature>
<feature type="chain" id="PRO_5030741137" description="DUF7467 domain-containing protein" evidence="2">
    <location>
        <begin position="21"/>
        <end position="731"/>
    </location>
</feature>
<dbReference type="AlphaFoldDB" id="A0A7S3KX00"/>
<evidence type="ECO:0000313" key="4">
    <source>
        <dbReference type="EMBL" id="CAE0403361.1"/>
    </source>
</evidence>
<gene>
    <name evidence="4" type="ORF">ACOF00016_LOCUS1570</name>
</gene>
<feature type="compositionally biased region" description="Low complexity" evidence="1">
    <location>
        <begin position="148"/>
        <end position="174"/>
    </location>
</feature>
<evidence type="ECO:0000256" key="1">
    <source>
        <dbReference type="SAM" id="MobiDB-lite"/>
    </source>
</evidence>
<feature type="signal peptide" evidence="2">
    <location>
        <begin position="1"/>
        <end position="20"/>
    </location>
</feature>
<sequence length="731" mass="75577">MRSFYLSLAVLALAANPLEAVKTSGLLRQRKTQTIKDRHLQTTKGSKGSTGVDAAGDGSSKGKGKSSVGGTGVTVTGACDYVVPTCEDPTGASTSTTTTTTSSSKGKGGKGDSRRGRFLEEQEFAEELGRALRFKGKSDSGTADIAATSTGKSSKGKGSLGLTGKSSKGKGSSGVATGEIGTNSADADCCGEPTNMCAIGDPDQTVECFDVITTYKTLKTSLGCDSADNLEDPRPVLTVEGPDGVLDCSGHGNNQIYDPTPNMSSKSVGVRLLNGGKLINCHIAGFQVGVEMIGSGTNTITGSTIYNVQYGIETSPGHEFEATDNGCYSISCTNIVGATNIGINVRNGGTTIITNTDVLGSGSVGIHFSPRVNNGDLYAALSDVNVFATNRNGAHGILVGETMELTNAEIRQGSSNHAPVTVEIFELTKIIGAGRSGYVQKPAYPEDTEFYNPAATIVTGALDVQGSTDNGIWIQGGTWTVGECGAVEACTSQTLTDEANTTAAFSPSDTSRTSFDMVFALDVSDEDYENLGAQYCESANPKRPEMDGEPICSANMCSTDISIAIACGPPPETLAPEEEPGADVCDTCGKPTSFIGTFTGIDAPVADSPQSNKAYVENSGVAVSDVVLGADETLCATVTLMDKAEDLILKLPSEAGTKVCVGQQFVVSSPKAGEKLPAETNMLFDWGSGSQMVSYHTSCSAPFVQNDQVGVFQLTGYTGVEGCGFGPNYES</sequence>
<feature type="domain" description="DUF7467" evidence="3">
    <location>
        <begin position="658"/>
        <end position="717"/>
    </location>
</feature>
<protein>
    <recommendedName>
        <fullName evidence="3">DUF7467 domain-containing protein</fullName>
    </recommendedName>
</protein>
<feature type="region of interest" description="Disordered" evidence="1">
    <location>
        <begin position="32"/>
        <end position="69"/>
    </location>
</feature>
<dbReference type="InterPro" id="IPR055890">
    <property type="entry name" value="DUF7467"/>
</dbReference>
<evidence type="ECO:0000256" key="2">
    <source>
        <dbReference type="SAM" id="SignalP"/>
    </source>
</evidence>
<feature type="region of interest" description="Disordered" evidence="1">
    <location>
        <begin position="86"/>
        <end position="117"/>
    </location>
</feature>
<organism evidence="4">
    <name type="scientific">Amphora coffeiformis</name>
    <dbReference type="NCBI Taxonomy" id="265554"/>
    <lineage>
        <taxon>Eukaryota</taxon>
        <taxon>Sar</taxon>
        <taxon>Stramenopiles</taxon>
        <taxon>Ochrophyta</taxon>
        <taxon>Bacillariophyta</taxon>
        <taxon>Bacillariophyceae</taxon>
        <taxon>Bacillariophycidae</taxon>
        <taxon>Thalassiophysales</taxon>
        <taxon>Catenulaceae</taxon>
        <taxon>Amphora</taxon>
    </lineage>
</organism>
<reference evidence="4" key="1">
    <citation type="submission" date="2021-01" db="EMBL/GenBank/DDBJ databases">
        <authorList>
            <person name="Corre E."/>
            <person name="Pelletier E."/>
            <person name="Niang G."/>
            <person name="Scheremetjew M."/>
            <person name="Finn R."/>
            <person name="Kale V."/>
            <person name="Holt S."/>
            <person name="Cochrane G."/>
            <person name="Meng A."/>
            <person name="Brown T."/>
            <person name="Cohen L."/>
        </authorList>
    </citation>
    <scope>NUCLEOTIDE SEQUENCE</scope>
    <source>
        <strain evidence="4">CCMP127</strain>
    </source>
</reference>
<keyword evidence="2" id="KW-0732">Signal</keyword>
<dbReference type="EMBL" id="HBIM01001794">
    <property type="protein sequence ID" value="CAE0403361.1"/>
    <property type="molecule type" value="Transcribed_RNA"/>
</dbReference>